<gene>
    <name evidence="3" type="ORF">SS34F19_000005</name>
</gene>
<feature type="compositionally biased region" description="Basic and acidic residues" evidence="2">
    <location>
        <begin position="269"/>
        <end position="285"/>
    </location>
</feature>
<organism evidence="3">
    <name type="scientific">Saccharum spontaneum</name>
    <name type="common">Wild sugarcane</name>
    <dbReference type="NCBI Taxonomy" id="62335"/>
    <lineage>
        <taxon>Eukaryota</taxon>
        <taxon>Viridiplantae</taxon>
        <taxon>Streptophyta</taxon>
        <taxon>Embryophyta</taxon>
        <taxon>Tracheophyta</taxon>
        <taxon>Spermatophyta</taxon>
        <taxon>Magnoliopsida</taxon>
        <taxon>Liliopsida</taxon>
        <taxon>Poales</taxon>
        <taxon>Poaceae</taxon>
        <taxon>PACMAD clade</taxon>
        <taxon>Panicoideae</taxon>
        <taxon>Andropogonodae</taxon>
        <taxon>Andropogoneae</taxon>
        <taxon>Saccharinae</taxon>
        <taxon>Saccharum</taxon>
        <taxon>Saccharum officinarum species complex</taxon>
    </lineage>
</organism>
<evidence type="ECO:0000313" key="3">
    <source>
        <dbReference type="EMBL" id="AWA45082.1"/>
    </source>
</evidence>
<dbReference type="InterPro" id="IPR039266">
    <property type="entry name" value="EN-1/SPM"/>
</dbReference>
<feature type="coiled-coil region" evidence="1">
    <location>
        <begin position="217"/>
        <end position="244"/>
    </location>
</feature>
<accession>A0A678T4L5</accession>
<dbReference type="EMBL" id="MH182568">
    <property type="protein sequence ID" value="AWA45082.1"/>
    <property type="molecule type" value="Genomic_DNA"/>
</dbReference>
<evidence type="ECO:0000256" key="2">
    <source>
        <dbReference type="SAM" id="MobiDB-lite"/>
    </source>
</evidence>
<feature type="region of interest" description="Disordered" evidence="2">
    <location>
        <begin position="261"/>
        <end position="328"/>
    </location>
</feature>
<dbReference type="GO" id="GO:0032196">
    <property type="term" value="P:transposition"/>
    <property type="evidence" value="ECO:0007669"/>
    <property type="project" value="InterPro"/>
</dbReference>
<keyword evidence="1" id="KW-0175">Coiled coil</keyword>
<dbReference type="AlphaFoldDB" id="A0A678T4L5"/>
<dbReference type="PANTHER" id="PTHR33157:SF8">
    <property type="entry name" value="OS11G0485000 PROTEIN"/>
    <property type="match status" value="1"/>
</dbReference>
<reference evidence="3" key="1">
    <citation type="submission" date="2018-04" db="EMBL/GenBank/DDBJ databases">
        <title>Comparative Analysis of Homologous Sequences of Saccharum officinarum and Saccharum spontaneum Reveals Independent Polyploidization Events.</title>
        <authorList>
            <person name="Sharma A."/>
            <person name="Song J."/>
            <person name="Lin Q."/>
            <person name="Singh R."/>
            <person name="Ramos N."/>
            <person name="Wang K."/>
            <person name="Zhang J."/>
            <person name="Ming R."/>
            <person name="Yu Q."/>
        </authorList>
    </citation>
    <scope>NUCLEOTIDE SEQUENCE</scope>
</reference>
<name>A0A678T4L5_SACSP</name>
<dbReference type="Pfam" id="PF03004">
    <property type="entry name" value="Transposase_24"/>
    <property type="match status" value="1"/>
</dbReference>
<feature type="compositionally biased region" description="Basic and acidic residues" evidence="2">
    <location>
        <begin position="294"/>
        <end position="312"/>
    </location>
</feature>
<evidence type="ECO:0000256" key="1">
    <source>
        <dbReference type="SAM" id="Coils"/>
    </source>
</evidence>
<proteinExistence type="predicted"/>
<dbReference type="InterPro" id="IPR004252">
    <property type="entry name" value="Probable_transposase_24"/>
</dbReference>
<protein>
    <submittedName>
        <fullName evidence="3">UPI0001A840FE related cluster</fullName>
    </submittedName>
</protein>
<dbReference type="PANTHER" id="PTHR33157">
    <property type="entry name" value="AUTONOMOUS TRANSPOSABLE ELEMENT EN-1 MOSAIC PROTEIN-RELATED"/>
    <property type="match status" value="1"/>
</dbReference>
<sequence>MYPDFVDTPNGMKPVLTWEDFKKITITGVSTDKKVLEEFWNMVPKMLSEEKRAVTKKLYKDGNVPPEDVDEYGNRWSTKEALISAKPIDFTTDEGWALLCEHWSTSKFRKSSVKAKQNRLAGDNNVYHRSGSRSLPATRQWLALKTGVDPGIGGAWLRNHELNPGTNDGRLCNQNAADKWAQYEEGMEKKYGVNWKIEHPELDAGVIYECAGRMPHEKRLERENLQLRKEYRNLEHVVRALAAKQGMDFDVLAQETANNLPTSESEVAFSREHEKTIPHASEHDNIGGADYSGDENKDDTYDYDDEGYHSQDDGQYYGNNGYDDDGAW</sequence>